<dbReference type="GO" id="GO:0006357">
    <property type="term" value="P:regulation of transcription by RNA polymerase II"/>
    <property type="evidence" value="ECO:0007669"/>
    <property type="project" value="TreeGrafter"/>
</dbReference>
<evidence type="ECO:0000256" key="5">
    <source>
        <dbReference type="ARBA" id="ARBA00023015"/>
    </source>
</evidence>
<dbReference type="GeneID" id="54488276"/>
<dbReference type="RefSeq" id="XP_033599202.1">
    <property type="nucleotide sequence ID" value="XM_033747222.1"/>
</dbReference>
<comment type="subcellular location">
    <subcellularLocation>
        <location evidence="1">Nucleus</location>
    </subcellularLocation>
</comment>
<feature type="compositionally biased region" description="Polar residues" evidence="9">
    <location>
        <begin position="616"/>
        <end position="629"/>
    </location>
</feature>
<feature type="region of interest" description="Disordered" evidence="9">
    <location>
        <begin position="839"/>
        <end position="938"/>
    </location>
</feature>
<feature type="region of interest" description="Disordered" evidence="9">
    <location>
        <begin position="475"/>
        <end position="516"/>
    </location>
</feature>
<keyword evidence="6" id="KW-0804">Transcription</keyword>
<dbReference type="PANTHER" id="PTHR46179">
    <property type="entry name" value="ZINC FINGER PROTEIN"/>
    <property type="match status" value="1"/>
</dbReference>
<evidence type="ECO:0000259" key="10">
    <source>
        <dbReference type="PROSITE" id="PS50157"/>
    </source>
</evidence>
<name>A0A6A6W6P5_9PEZI</name>
<feature type="compositionally biased region" description="Basic and acidic residues" evidence="9">
    <location>
        <begin position="200"/>
        <end position="219"/>
    </location>
</feature>
<dbReference type="PROSITE" id="PS00028">
    <property type="entry name" value="ZINC_FINGER_C2H2_1"/>
    <property type="match status" value="2"/>
</dbReference>
<feature type="region of interest" description="Disordered" evidence="9">
    <location>
        <begin position="1"/>
        <end position="40"/>
    </location>
</feature>
<keyword evidence="3 8" id="KW-0863">Zinc-finger</keyword>
<feature type="region of interest" description="Disordered" evidence="9">
    <location>
        <begin position="556"/>
        <end position="594"/>
    </location>
</feature>
<proteinExistence type="predicted"/>
<dbReference type="GO" id="GO:0005634">
    <property type="term" value="C:nucleus"/>
    <property type="evidence" value="ECO:0007669"/>
    <property type="project" value="UniProtKB-SubCell"/>
</dbReference>
<dbReference type="Proteomes" id="UP000799437">
    <property type="component" value="Unassembled WGS sequence"/>
</dbReference>
<evidence type="ECO:0000256" key="4">
    <source>
        <dbReference type="ARBA" id="ARBA00022833"/>
    </source>
</evidence>
<feature type="compositionally biased region" description="Polar residues" evidence="9">
    <location>
        <begin position="22"/>
        <end position="33"/>
    </location>
</feature>
<evidence type="ECO:0000256" key="3">
    <source>
        <dbReference type="ARBA" id="ARBA00022771"/>
    </source>
</evidence>
<evidence type="ECO:0000313" key="12">
    <source>
        <dbReference type="Proteomes" id="UP000799437"/>
    </source>
</evidence>
<keyword evidence="5" id="KW-0805">Transcription regulation</keyword>
<feature type="region of interest" description="Disordered" evidence="9">
    <location>
        <begin position="609"/>
        <end position="630"/>
    </location>
</feature>
<feature type="compositionally biased region" description="Polar residues" evidence="9">
    <location>
        <begin position="133"/>
        <end position="161"/>
    </location>
</feature>
<evidence type="ECO:0000256" key="8">
    <source>
        <dbReference type="PROSITE-ProRule" id="PRU00042"/>
    </source>
</evidence>
<feature type="compositionally biased region" description="Low complexity" evidence="9">
    <location>
        <begin position="402"/>
        <end position="415"/>
    </location>
</feature>
<gene>
    <name evidence="11" type="ORF">EJ05DRAFT_502244</name>
</gene>
<dbReference type="Gene3D" id="3.30.160.60">
    <property type="entry name" value="Classic Zinc Finger"/>
    <property type="match status" value="2"/>
</dbReference>
<dbReference type="EMBL" id="ML996575">
    <property type="protein sequence ID" value="KAF2756751.1"/>
    <property type="molecule type" value="Genomic_DNA"/>
</dbReference>
<keyword evidence="2" id="KW-0479">Metal-binding</keyword>
<feature type="region of interest" description="Disordered" evidence="9">
    <location>
        <begin position="390"/>
        <end position="417"/>
    </location>
</feature>
<evidence type="ECO:0000256" key="7">
    <source>
        <dbReference type="ARBA" id="ARBA00023242"/>
    </source>
</evidence>
<keyword evidence="4" id="KW-0862">Zinc</keyword>
<dbReference type="InterPro" id="IPR013087">
    <property type="entry name" value="Znf_C2H2_type"/>
</dbReference>
<evidence type="ECO:0000256" key="6">
    <source>
        <dbReference type="ARBA" id="ARBA00023163"/>
    </source>
</evidence>
<evidence type="ECO:0000256" key="9">
    <source>
        <dbReference type="SAM" id="MobiDB-lite"/>
    </source>
</evidence>
<feature type="domain" description="C2H2-type" evidence="10">
    <location>
        <begin position="635"/>
        <end position="662"/>
    </location>
</feature>
<protein>
    <recommendedName>
        <fullName evidence="10">C2H2-type domain-containing protein</fullName>
    </recommendedName>
</protein>
<reference evidence="11" key="1">
    <citation type="journal article" date="2020" name="Stud. Mycol.">
        <title>101 Dothideomycetes genomes: a test case for predicting lifestyles and emergence of pathogens.</title>
        <authorList>
            <person name="Haridas S."/>
            <person name="Albert R."/>
            <person name="Binder M."/>
            <person name="Bloem J."/>
            <person name="Labutti K."/>
            <person name="Salamov A."/>
            <person name="Andreopoulos B."/>
            <person name="Baker S."/>
            <person name="Barry K."/>
            <person name="Bills G."/>
            <person name="Bluhm B."/>
            <person name="Cannon C."/>
            <person name="Castanera R."/>
            <person name="Culley D."/>
            <person name="Daum C."/>
            <person name="Ezra D."/>
            <person name="Gonzalez J."/>
            <person name="Henrissat B."/>
            <person name="Kuo A."/>
            <person name="Liang C."/>
            <person name="Lipzen A."/>
            <person name="Lutzoni F."/>
            <person name="Magnuson J."/>
            <person name="Mondo S."/>
            <person name="Nolan M."/>
            <person name="Ohm R."/>
            <person name="Pangilinan J."/>
            <person name="Park H.-J."/>
            <person name="Ramirez L."/>
            <person name="Alfaro M."/>
            <person name="Sun H."/>
            <person name="Tritt A."/>
            <person name="Yoshinaga Y."/>
            <person name="Zwiers L.-H."/>
            <person name="Turgeon B."/>
            <person name="Goodwin S."/>
            <person name="Spatafora J."/>
            <person name="Crous P."/>
            <person name="Grigoriev I."/>
        </authorList>
    </citation>
    <scope>NUCLEOTIDE SEQUENCE</scope>
    <source>
        <strain evidence="11">CBS 121739</strain>
    </source>
</reference>
<feature type="compositionally biased region" description="Polar residues" evidence="9">
    <location>
        <begin position="843"/>
        <end position="864"/>
    </location>
</feature>
<evidence type="ECO:0000256" key="1">
    <source>
        <dbReference type="ARBA" id="ARBA00004123"/>
    </source>
</evidence>
<evidence type="ECO:0000256" key="2">
    <source>
        <dbReference type="ARBA" id="ARBA00022723"/>
    </source>
</evidence>
<feature type="compositionally biased region" description="Polar residues" evidence="9">
    <location>
        <begin position="491"/>
        <end position="507"/>
    </location>
</feature>
<dbReference type="GO" id="GO:0008270">
    <property type="term" value="F:zinc ion binding"/>
    <property type="evidence" value="ECO:0007669"/>
    <property type="project" value="UniProtKB-KW"/>
</dbReference>
<evidence type="ECO:0000313" key="11">
    <source>
        <dbReference type="EMBL" id="KAF2756751.1"/>
    </source>
</evidence>
<dbReference type="PROSITE" id="PS50157">
    <property type="entry name" value="ZINC_FINGER_C2H2_2"/>
    <property type="match status" value="2"/>
</dbReference>
<organism evidence="11 12">
    <name type="scientific">Pseudovirgaria hyperparasitica</name>
    <dbReference type="NCBI Taxonomy" id="470096"/>
    <lineage>
        <taxon>Eukaryota</taxon>
        <taxon>Fungi</taxon>
        <taxon>Dikarya</taxon>
        <taxon>Ascomycota</taxon>
        <taxon>Pezizomycotina</taxon>
        <taxon>Dothideomycetes</taxon>
        <taxon>Dothideomycetes incertae sedis</taxon>
        <taxon>Acrospermales</taxon>
        <taxon>Acrospermaceae</taxon>
        <taxon>Pseudovirgaria</taxon>
    </lineage>
</organism>
<keyword evidence="7" id="KW-0539">Nucleus</keyword>
<dbReference type="AlphaFoldDB" id="A0A6A6W6P5"/>
<accession>A0A6A6W6P5</accession>
<feature type="region of interest" description="Disordered" evidence="9">
    <location>
        <begin position="133"/>
        <end position="230"/>
    </location>
</feature>
<dbReference type="SMART" id="SM00355">
    <property type="entry name" value="ZnF_C2H2"/>
    <property type="match status" value="5"/>
</dbReference>
<dbReference type="OrthoDB" id="6077919at2759"/>
<keyword evidence="12" id="KW-1185">Reference proteome</keyword>
<dbReference type="InterPro" id="IPR051061">
    <property type="entry name" value="Zinc_finger_trans_reg"/>
</dbReference>
<sequence>MAQHSSFTYPYSPDDAYYDHNQPGTSPLRQSPWKNRELPGPASFRHAAGLGLCHDNRPTLVTHAVPAVNIHRAGSIPGLEGIRLSPLSPRNSGPQVDPVTNWIESKEEPWSSIRFRTDTHFPPMGTNLAHYQNSLPNSNNYRHGPSSVESNDTVPTHSDSGYGTAYTYPTPVMDQMNRTPEMPDLSYKMDSVSLPRRHSHVLETDRRSDGPINSRDRSRSRTSQRRSAPEKCLVPGCNEISKCPSDAKKHRLKHEKPFHCDVRNCKRTHGFTTINDLNRHKKSVHKIGGTTKSYKCVASHCKNRDKEWPRLDNFKQHVVRMHPDDDLDDIIRRSECRRTGDQSRSLTPQQLSIASMDKSSLVAGMDDIARHPSIPTGSPSALFSPELGTRNWDPNAPNPFEGTYSSTSRRTGSTYPSYEGGQGFGHDYADVMSYKVSPLSMEPAATSVVASSGLNTLAAAVAVASTVGSEALDKNEIPDVGNRTGEHLPEPTSTSSQVSNNCISNGHNPKDPETATQTVGLSPLAKAIAQGLMSCKDNDSLAQRILTVLTDNAIVNNTSSSPPAALTKISGLPSSKRSVSTPYPSPSSPIAPSTDFDSVRDALTTILKCSPPIPPTSTATGRSSLTTPYSARKNKHCSRCKSHFARACELRKHERRHQRPYGCTHPKCHKKFGSKSDWKRHENSQHFQNEGWRCEIRNDNHGDPIRRKEVPMQTTIHEPVNDPAAVCGLLFDKRSSYLSHLSSIHRIPVPDHFNPALIHGLSSFSPPCRLPSPLRNVLIKTRIGRNYQSSFWCGFCRVIVPLNGRRADAWDERFNHIDAHFTKEGKGIGEWWCVEERRVKGQPESNPNPSPSIKNDDNNNLITADTNDNKNDNNDNVSAATNEDSIEPPATNDTAFSAPPSPTPALQRKHSRSLDEDDTDTETDATPRPKRPQRDESHDARDVDTFCCRCKRGPFRRRLYSNCMDCEHEFCVECEYIDHGGAYEYEMT</sequence>
<feature type="domain" description="C2H2-type" evidence="10">
    <location>
        <begin position="661"/>
        <end position="691"/>
    </location>
</feature>
<dbReference type="PANTHER" id="PTHR46179:SF13">
    <property type="entry name" value="C2H2-TYPE DOMAIN-CONTAINING PROTEIN"/>
    <property type="match status" value="1"/>
</dbReference>